<dbReference type="AlphaFoldDB" id="A0A165DLP8"/>
<evidence type="ECO:0000313" key="1">
    <source>
        <dbReference type="EMBL" id="KZV84851.1"/>
    </source>
</evidence>
<proteinExistence type="predicted"/>
<dbReference type="InParanoid" id="A0A165DLP8"/>
<dbReference type="EMBL" id="KV426208">
    <property type="protein sequence ID" value="KZV84851.1"/>
    <property type="molecule type" value="Genomic_DNA"/>
</dbReference>
<organism evidence="1 2">
    <name type="scientific">Exidia glandulosa HHB12029</name>
    <dbReference type="NCBI Taxonomy" id="1314781"/>
    <lineage>
        <taxon>Eukaryota</taxon>
        <taxon>Fungi</taxon>
        <taxon>Dikarya</taxon>
        <taxon>Basidiomycota</taxon>
        <taxon>Agaricomycotina</taxon>
        <taxon>Agaricomycetes</taxon>
        <taxon>Auriculariales</taxon>
        <taxon>Exidiaceae</taxon>
        <taxon>Exidia</taxon>
    </lineage>
</organism>
<keyword evidence="2" id="KW-1185">Reference proteome</keyword>
<accession>A0A165DLP8</accession>
<dbReference type="OrthoDB" id="10677588at2759"/>
<reference evidence="1 2" key="1">
    <citation type="journal article" date="2016" name="Mol. Biol. Evol.">
        <title>Comparative Genomics of Early-Diverging Mushroom-Forming Fungi Provides Insights into the Origins of Lignocellulose Decay Capabilities.</title>
        <authorList>
            <person name="Nagy L.G."/>
            <person name="Riley R."/>
            <person name="Tritt A."/>
            <person name="Adam C."/>
            <person name="Daum C."/>
            <person name="Floudas D."/>
            <person name="Sun H."/>
            <person name="Yadav J.S."/>
            <person name="Pangilinan J."/>
            <person name="Larsson K.H."/>
            <person name="Matsuura K."/>
            <person name="Barry K."/>
            <person name="Labutti K."/>
            <person name="Kuo R."/>
            <person name="Ohm R.A."/>
            <person name="Bhattacharya S.S."/>
            <person name="Shirouzu T."/>
            <person name="Yoshinaga Y."/>
            <person name="Martin F.M."/>
            <person name="Grigoriev I.V."/>
            <person name="Hibbett D.S."/>
        </authorList>
    </citation>
    <scope>NUCLEOTIDE SEQUENCE [LARGE SCALE GENOMIC DNA]</scope>
    <source>
        <strain evidence="1 2">HHB12029</strain>
    </source>
</reference>
<evidence type="ECO:0000313" key="2">
    <source>
        <dbReference type="Proteomes" id="UP000077266"/>
    </source>
</evidence>
<sequence>MGKRTVDTTQCSRNMTHDSSRTHLQERFGQLPLEIVCAVVTFAARDSISAGHPQWVAQCLAVVCNIFRDAVEPVLVESVWIWQHTNFDNVRPGRFAGTKHVYIADPIDFPAKLFPSLQALTGSVLDVRHLQRVPYDLPPRLTLRYYTDAWTVARVDPLQIEAFHGVTHLRIKAYSPHECPLELLPASVTHLVLTLARWPKSGTVWGDDNSVQLENQITHILSNTGLRLARVLVCLDYLQPDVAVTVLAHLHQAFRANRDARLWVDMSNEAVPIKTSRERELLDPAQTIIWYTGRPLHAPLPPP</sequence>
<protein>
    <submittedName>
        <fullName evidence="1">Uncharacterized protein</fullName>
    </submittedName>
</protein>
<gene>
    <name evidence="1" type="ORF">EXIGLDRAFT_726671</name>
</gene>
<dbReference type="Proteomes" id="UP000077266">
    <property type="component" value="Unassembled WGS sequence"/>
</dbReference>
<name>A0A165DLP8_EXIGL</name>